<dbReference type="Proteomes" id="UP000696573">
    <property type="component" value="Unassembled WGS sequence"/>
</dbReference>
<dbReference type="AlphaFoldDB" id="A0A9N9V797"/>
<accession>A0A9N9V797</accession>
<sequence length="77" mass="8382">MSSRRPVSLGRLQIGKPEQTAAQSETVAPTRPARPLGESHCQFGGVRLLVVLDVRVSVLEDELKETSARAYQLYSGS</sequence>
<evidence type="ECO:0000313" key="2">
    <source>
        <dbReference type="EMBL" id="CAH0018296.1"/>
    </source>
</evidence>
<comment type="caution">
    <text evidence="2">The sequence shown here is derived from an EMBL/GenBank/DDBJ whole genome shotgun (WGS) entry which is preliminary data.</text>
</comment>
<keyword evidence="3" id="KW-1185">Reference proteome</keyword>
<evidence type="ECO:0000313" key="3">
    <source>
        <dbReference type="Proteomes" id="UP000696573"/>
    </source>
</evidence>
<gene>
    <name evidence="2" type="ORF">CRHIZ90672A_00006682</name>
</gene>
<feature type="region of interest" description="Disordered" evidence="1">
    <location>
        <begin position="1"/>
        <end position="36"/>
    </location>
</feature>
<evidence type="ECO:0000256" key="1">
    <source>
        <dbReference type="SAM" id="MobiDB-lite"/>
    </source>
</evidence>
<organism evidence="2 3">
    <name type="scientific">Clonostachys rhizophaga</name>
    <dbReference type="NCBI Taxonomy" id="160324"/>
    <lineage>
        <taxon>Eukaryota</taxon>
        <taxon>Fungi</taxon>
        <taxon>Dikarya</taxon>
        <taxon>Ascomycota</taxon>
        <taxon>Pezizomycotina</taxon>
        <taxon>Sordariomycetes</taxon>
        <taxon>Hypocreomycetidae</taxon>
        <taxon>Hypocreales</taxon>
        <taxon>Bionectriaceae</taxon>
        <taxon>Clonostachys</taxon>
    </lineage>
</organism>
<reference evidence="2" key="1">
    <citation type="submission" date="2021-10" db="EMBL/GenBank/DDBJ databases">
        <authorList>
            <person name="Piombo E."/>
        </authorList>
    </citation>
    <scope>NUCLEOTIDE SEQUENCE</scope>
</reference>
<dbReference type="EMBL" id="CABFNQ020000532">
    <property type="protein sequence ID" value="CAH0018296.1"/>
    <property type="molecule type" value="Genomic_DNA"/>
</dbReference>
<protein>
    <submittedName>
        <fullName evidence="2">Uncharacterized protein</fullName>
    </submittedName>
</protein>
<name>A0A9N9V797_9HYPO</name>
<proteinExistence type="predicted"/>